<proteinExistence type="predicted"/>
<organism evidence="2 3">
    <name type="scientific">Stephania japonica</name>
    <dbReference type="NCBI Taxonomy" id="461633"/>
    <lineage>
        <taxon>Eukaryota</taxon>
        <taxon>Viridiplantae</taxon>
        <taxon>Streptophyta</taxon>
        <taxon>Embryophyta</taxon>
        <taxon>Tracheophyta</taxon>
        <taxon>Spermatophyta</taxon>
        <taxon>Magnoliopsida</taxon>
        <taxon>Ranunculales</taxon>
        <taxon>Menispermaceae</taxon>
        <taxon>Menispermoideae</taxon>
        <taxon>Cissampelideae</taxon>
        <taxon>Stephania</taxon>
    </lineage>
</organism>
<evidence type="ECO:0000313" key="2">
    <source>
        <dbReference type="EMBL" id="KAK9145484.1"/>
    </source>
</evidence>
<dbReference type="PROSITE" id="PS50213">
    <property type="entry name" value="FAS1"/>
    <property type="match status" value="1"/>
</dbReference>
<keyword evidence="3" id="KW-1185">Reference proteome</keyword>
<dbReference type="AlphaFoldDB" id="A0AAP0K5E6"/>
<name>A0AAP0K5E6_9MAGN</name>
<evidence type="ECO:0000259" key="1">
    <source>
        <dbReference type="PROSITE" id="PS50213"/>
    </source>
</evidence>
<sequence>MFSPSDEAFFASDIEEAPLQMLQYHVVPRKLEREDLETSIPFGSKINITLLQGHPLMVVNTMAGHIDILLQGHPLVVVDKMTGHVNASINDVQVEVWDVIGHRPAWTRANPRANPDESRGAIIYMPISLIKLGHSAPIGAICQVGLRRLPYPKAWMPRGYPKKKGQLIKTKA</sequence>
<dbReference type="Proteomes" id="UP001417504">
    <property type="component" value="Unassembled WGS sequence"/>
</dbReference>
<reference evidence="2 3" key="1">
    <citation type="submission" date="2024-01" db="EMBL/GenBank/DDBJ databases">
        <title>Genome assemblies of Stephania.</title>
        <authorList>
            <person name="Yang L."/>
        </authorList>
    </citation>
    <scope>NUCLEOTIDE SEQUENCE [LARGE SCALE GENOMIC DNA]</scope>
    <source>
        <strain evidence="2">QJT</strain>
        <tissue evidence="2">Leaf</tissue>
    </source>
</reference>
<protein>
    <recommendedName>
        <fullName evidence="1">FAS1 domain-containing protein</fullName>
    </recommendedName>
</protein>
<comment type="caution">
    <text evidence="2">The sequence shown here is derived from an EMBL/GenBank/DDBJ whole genome shotgun (WGS) entry which is preliminary data.</text>
</comment>
<feature type="domain" description="FAS1" evidence="1">
    <location>
        <begin position="1"/>
        <end position="82"/>
    </location>
</feature>
<gene>
    <name evidence="2" type="ORF">Sjap_005387</name>
</gene>
<dbReference type="InterPro" id="IPR000782">
    <property type="entry name" value="FAS1_domain"/>
</dbReference>
<evidence type="ECO:0000313" key="3">
    <source>
        <dbReference type="Proteomes" id="UP001417504"/>
    </source>
</evidence>
<accession>A0AAP0K5E6</accession>
<dbReference type="EMBL" id="JBBNAE010000002">
    <property type="protein sequence ID" value="KAK9145484.1"/>
    <property type="molecule type" value="Genomic_DNA"/>
</dbReference>